<dbReference type="EMBL" id="KT964718">
    <property type="protein sequence ID" value="AOI27771.1"/>
    <property type="molecule type" value="mRNA"/>
</dbReference>
<sequence length="234" mass="25928">MDSRMERAESVFAGTTKSKLIADLTFGDNTYKLSGEGFANPHDGQHTLEMHCYGTEPVPVNWCIIAPILQYPFRVFTQYTGTGMYDFFKTSFPGGLVTEMVATFKCGGIISGTHNISYVKDTVVCRAQLVCENFSTESVALSHGLGPVLPCYELIDGVGVDEVSSTMDLEWKDNNAVSYKCRLESEISSNGAANFSPLRHWVAHDSKVVDATPNRLHFSQRDKARANVINFYKN</sequence>
<organism evidence="1">
    <name type="scientific">Charistephane fugiens</name>
    <dbReference type="NCBI Taxonomy" id="140462"/>
    <lineage>
        <taxon>Eukaryota</taxon>
        <taxon>Metazoa</taxon>
        <taxon>Ctenophora</taxon>
        <taxon>Tentaculata</taxon>
        <taxon>Cydippida</taxon>
        <taxon>Mertensiidae</taxon>
        <taxon>Charistephane</taxon>
    </lineage>
</organism>
<protein>
    <submittedName>
        <fullName evidence="1">Putative nonfluorescent protein</fullName>
    </submittedName>
</protein>
<reference evidence="1" key="1">
    <citation type="journal article" date="2016" name="BMC Evol. Biol.">
        <title>Non-excitable fluorescent protein orthologs found in ctenophores.</title>
        <authorList>
            <person name="Francis W.R."/>
            <person name="Christianson L.M."/>
            <person name="Powers M.L."/>
            <person name="Schnitzler C.E."/>
            <person name="D Haddock S.H."/>
        </authorList>
    </citation>
    <scope>NUCLEOTIDE SEQUENCE</scope>
    <source>
        <strain evidence="1">T982D6</strain>
    </source>
</reference>
<evidence type="ECO:0000313" key="1">
    <source>
        <dbReference type="EMBL" id="AOI27771.1"/>
    </source>
</evidence>
<dbReference type="InterPro" id="IPR009017">
    <property type="entry name" value="GFP"/>
</dbReference>
<dbReference type="AlphaFoldDB" id="A0A1C8YXK7"/>
<accession>A0A1C8YXK7</accession>
<dbReference type="SUPFAM" id="SSF54511">
    <property type="entry name" value="GFP-like"/>
    <property type="match status" value="1"/>
</dbReference>
<proteinExistence type="evidence at transcript level"/>
<name>A0A1C8YXK7_9METZ</name>
<dbReference type="Gene3D" id="2.40.155.10">
    <property type="entry name" value="Green fluorescent protein"/>
    <property type="match status" value="1"/>
</dbReference>